<protein>
    <submittedName>
        <fullName evidence="1">Uncharacterized protein</fullName>
    </submittedName>
</protein>
<keyword evidence="2" id="KW-1185">Reference proteome</keyword>
<gene>
    <name evidence="1" type="ORF">MA16_Dca022467</name>
</gene>
<reference evidence="1 2" key="2">
    <citation type="journal article" date="2017" name="Nature">
        <title>The Apostasia genome and the evolution of orchids.</title>
        <authorList>
            <person name="Zhang G.Q."/>
            <person name="Liu K.W."/>
            <person name="Li Z."/>
            <person name="Lohaus R."/>
            <person name="Hsiao Y.Y."/>
            <person name="Niu S.C."/>
            <person name="Wang J.Y."/>
            <person name="Lin Y.C."/>
            <person name="Xu Q."/>
            <person name="Chen L.J."/>
            <person name="Yoshida K."/>
            <person name="Fujiwara S."/>
            <person name="Wang Z.W."/>
            <person name="Zhang Y.Q."/>
            <person name="Mitsuda N."/>
            <person name="Wang M."/>
            <person name="Liu G.H."/>
            <person name="Pecoraro L."/>
            <person name="Huang H.X."/>
            <person name="Xiao X.J."/>
            <person name="Lin M."/>
            <person name="Wu X.Y."/>
            <person name="Wu W.L."/>
            <person name="Chen Y.Y."/>
            <person name="Chang S.B."/>
            <person name="Sakamoto S."/>
            <person name="Ohme-Takagi M."/>
            <person name="Yagi M."/>
            <person name="Zeng S.J."/>
            <person name="Shen C.Y."/>
            <person name="Yeh C.M."/>
            <person name="Luo Y.B."/>
            <person name="Tsai W.C."/>
            <person name="Van de Peer Y."/>
            <person name="Liu Z.J."/>
        </authorList>
    </citation>
    <scope>NUCLEOTIDE SEQUENCE [LARGE SCALE GENOMIC DNA]</scope>
    <source>
        <tissue evidence="1">The whole plant</tissue>
    </source>
</reference>
<organism evidence="1 2">
    <name type="scientific">Dendrobium catenatum</name>
    <dbReference type="NCBI Taxonomy" id="906689"/>
    <lineage>
        <taxon>Eukaryota</taxon>
        <taxon>Viridiplantae</taxon>
        <taxon>Streptophyta</taxon>
        <taxon>Embryophyta</taxon>
        <taxon>Tracheophyta</taxon>
        <taxon>Spermatophyta</taxon>
        <taxon>Magnoliopsida</taxon>
        <taxon>Liliopsida</taxon>
        <taxon>Asparagales</taxon>
        <taxon>Orchidaceae</taxon>
        <taxon>Epidendroideae</taxon>
        <taxon>Malaxideae</taxon>
        <taxon>Dendrobiinae</taxon>
        <taxon>Dendrobium</taxon>
    </lineage>
</organism>
<proteinExistence type="predicted"/>
<evidence type="ECO:0000313" key="2">
    <source>
        <dbReference type="Proteomes" id="UP000233837"/>
    </source>
</evidence>
<evidence type="ECO:0000313" key="1">
    <source>
        <dbReference type="EMBL" id="PKU62892.1"/>
    </source>
</evidence>
<dbReference type="AlphaFoldDB" id="A0A2I0VHJ8"/>
<name>A0A2I0VHJ8_9ASPA</name>
<dbReference type="Proteomes" id="UP000233837">
    <property type="component" value="Unassembled WGS sequence"/>
</dbReference>
<sequence>MREHIVFLLSAMEARAFTYYKEVVDSPYGDLWSRVVDEDMESLQKNATWKLGKLHPV</sequence>
<reference evidence="1 2" key="1">
    <citation type="journal article" date="2016" name="Sci. Rep.">
        <title>The Dendrobium catenatum Lindl. genome sequence provides insights into polysaccharide synthase, floral development and adaptive evolution.</title>
        <authorList>
            <person name="Zhang G.Q."/>
            <person name="Xu Q."/>
            <person name="Bian C."/>
            <person name="Tsai W.C."/>
            <person name="Yeh C.M."/>
            <person name="Liu K.W."/>
            <person name="Yoshida K."/>
            <person name="Zhang L.S."/>
            <person name="Chang S.B."/>
            <person name="Chen F."/>
            <person name="Shi Y."/>
            <person name="Su Y.Y."/>
            <person name="Zhang Y.Q."/>
            <person name="Chen L.J."/>
            <person name="Yin Y."/>
            <person name="Lin M."/>
            <person name="Huang H."/>
            <person name="Deng H."/>
            <person name="Wang Z.W."/>
            <person name="Zhu S.L."/>
            <person name="Zhao X."/>
            <person name="Deng C."/>
            <person name="Niu S.C."/>
            <person name="Huang J."/>
            <person name="Wang M."/>
            <person name="Liu G.H."/>
            <person name="Yang H.J."/>
            <person name="Xiao X.J."/>
            <person name="Hsiao Y.Y."/>
            <person name="Wu W.L."/>
            <person name="Chen Y.Y."/>
            <person name="Mitsuda N."/>
            <person name="Ohme-Takagi M."/>
            <person name="Luo Y.B."/>
            <person name="Van de Peer Y."/>
            <person name="Liu Z.J."/>
        </authorList>
    </citation>
    <scope>NUCLEOTIDE SEQUENCE [LARGE SCALE GENOMIC DNA]</scope>
    <source>
        <tissue evidence="1">The whole plant</tissue>
    </source>
</reference>
<accession>A0A2I0VHJ8</accession>
<dbReference type="EMBL" id="KZ503559">
    <property type="protein sequence ID" value="PKU62892.1"/>
    <property type="molecule type" value="Genomic_DNA"/>
</dbReference>